<evidence type="ECO:0000259" key="3">
    <source>
        <dbReference type="Pfam" id="PF10647"/>
    </source>
</evidence>
<keyword evidence="1" id="KW-0732">Signal</keyword>
<evidence type="ECO:0000259" key="4">
    <source>
        <dbReference type="Pfam" id="PF25976"/>
    </source>
</evidence>
<gene>
    <name evidence="5" type="ORF">SAMN04489720_0690</name>
</gene>
<proteinExistence type="predicted"/>
<dbReference type="OrthoDB" id="3226781at2"/>
<evidence type="ECO:0000313" key="6">
    <source>
        <dbReference type="Proteomes" id="UP000198822"/>
    </source>
</evidence>
<feature type="domain" description="Lipoprotein LpqB C-terminal" evidence="3">
    <location>
        <begin position="330"/>
        <end position="504"/>
    </location>
</feature>
<keyword evidence="6" id="KW-1185">Reference proteome</keyword>
<dbReference type="AlphaFoldDB" id="A0A1G8B684"/>
<dbReference type="STRING" id="399736.SAMN04489720_0690"/>
<feature type="chain" id="PRO_5009242997" evidence="1">
    <location>
        <begin position="31"/>
        <end position="551"/>
    </location>
</feature>
<reference evidence="6" key="1">
    <citation type="submission" date="2016-10" db="EMBL/GenBank/DDBJ databases">
        <authorList>
            <person name="Varghese N."/>
            <person name="Submissions S."/>
        </authorList>
    </citation>
    <scope>NUCLEOTIDE SEQUENCE [LARGE SCALE GENOMIC DNA]</scope>
    <source>
        <strain evidence="6">DSM 22002</strain>
    </source>
</reference>
<dbReference type="EMBL" id="LT629695">
    <property type="protein sequence ID" value="SDH28707.1"/>
    <property type="molecule type" value="Genomic_DNA"/>
</dbReference>
<evidence type="ECO:0000259" key="2">
    <source>
        <dbReference type="Pfam" id="PF10646"/>
    </source>
</evidence>
<evidence type="ECO:0000256" key="1">
    <source>
        <dbReference type="SAM" id="SignalP"/>
    </source>
</evidence>
<protein>
    <submittedName>
        <fullName evidence="5">Sporulation and spore germination</fullName>
    </submittedName>
</protein>
<feature type="domain" description="Lipoprotein LpqB N-terminal" evidence="4">
    <location>
        <begin position="48"/>
        <end position="163"/>
    </location>
</feature>
<dbReference type="InterPro" id="IPR018910">
    <property type="entry name" value="LpqB_C"/>
</dbReference>
<dbReference type="Proteomes" id="UP000198822">
    <property type="component" value="Chromosome I"/>
</dbReference>
<dbReference type="Pfam" id="PF10647">
    <property type="entry name" value="Gmad1"/>
    <property type="match status" value="1"/>
</dbReference>
<dbReference type="PROSITE" id="PS51257">
    <property type="entry name" value="PROKAR_LIPOPROTEIN"/>
    <property type="match status" value="1"/>
</dbReference>
<evidence type="ECO:0000313" key="5">
    <source>
        <dbReference type="EMBL" id="SDH28707.1"/>
    </source>
</evidence>
<organism evidence="5 6">
    <name type="scientific">Agrococcus jejuensis</name>
    <dbReference type="NCBI Taxonomy" id="399736"/>
    <lineage>
        <taxon>Bacteria</taxon>
        <taxon>Bacillati</taxon>
        <taxon>Actinomycetota</taxon>
        <taxon>Actinomycetes</taxon>
        <taxon>Micrococcales</taxon>
        <taxon>Microbacteriaceae</taxon>
        <taxon>Agrococcus</taxon>
    </lineage>
</organism>
<feature type="signal peptide" evidence="1">
    <location>
        <begin position="1"/>
        <end position="30"/>
    </location>
</feature>
<sequence length="551" mass="56798">MRMRKALVACAATLALVGCVGLPDSGPVSAGEVQEGTGLGDVEFIAEGPTPGASQEEIVQGFLQAALSPADDFSIARDYLADGVDWDPLASVALRSGQPELTSTDAATVEATLDVVGSVDEHGTFTTLADDSARRTFVLIEERGEWRIADAPDGLVLSRYSFERLFDAQSLAWFADDRATFVPDVRWFPRSSDDLPAAIVDAALAGPVAWLAPAVFTAADADAVRVGDVVIDDEVAEVTVSFEQVQESSSDELSMLALQLQQSMVRLGITEVIVGVDGIDGYSATSRDAPQASMPAVDARPIVLAGGELAYVGQGAALDADLGIDLAAAEATSVTVRDDDGLAVALASGQVLRLSPGAAPVVLDTGVTVAPSLDRAGWAWWVPDAATQAIVVSDGQREIVLGLPDLQGTIRDVEVSRDGARIAIVTELSGGTAAWVAGIVREDGVPVSVAPPQRMPQVTGSAVDVAWATGTAVAVLTSTQDGGQQLVLLTVGGATQQLATPQDAITQLSGGIGASAVLRARSAVGELLVLRAGQWQASSDVADVQLVATQI</sequence>
<feature type="domain" description="GerMN" evidence="2">
    <location>
        <begin position="174"/>
        <end position="278"/>
    </location>
</feature>
<name>A0A1G8B684_9MICO</name>
<dbReference type="InterPro" id="IPR019606">
    <property type="entry name" value="GerMN"/>
</dbReference>
<accession>A0A1G8B684</accession>
<dbReference type="InterPro" id="IPR059026">
    <property type="entry name" value="LpqB_N"/>
</dbReference>
<dbReference type="Pfam" id="PF25976">
    <property type="entry name" value="LpqB_N"/>
    <property type="match status" value="1"/>
</dbReference>
<dbReference type="Pfam" id="PF10646">
    <property type="entry name" value="Germane"/>
    <property type="match status" value="1"/>
</dbReference>